<evidence type="ECO:0000256" key="2">
    <source>
        <dbReference type="SAM" id="Phobius"/>
    </source>
</evidence>
<feature type="compositionally biased region" description="Polar residues" evidence="1">
    <location>
        <begin position="226"/>
        <end position="243"/>
    </location>
</feature>
<feature type="compositionally biased region" description="Polar residues" evidence="1">
    <location>
        <begin position="208"/>
        <end position="217"/>
    </location>
</feature>
<protein>
    <recommendedName>
        <fullName evidence="3">UBC core domain-containing protein</fullName>
    </recommendedName>
</protein>
<organism evidence="4 5">
    <name type="scientific">Tritrichomonas musculus</name>
    <dbReference type="NCBI Taxonomy" id="1915356"/>
    <lineage>
        <taxon>Eukaryota</taxon>
        <taxon>Metamonada</taxon>
        <taxon>Parabasalia</taxon>
        <taxon>Tritrichomonadida</taxon>
        <taxon>Tritrichomonadidae</taxon>
        <taxon>Tritrichomonas</taxon>
    </lineage>
</organism>
<reference evidence="4 5" key="1">
    <citation type="submission" date="2024-04" db="EMBL/GenBank/DDBJ databases">
        <title>Tritrichomonas musculus Genome.</title>
        <authorList>
            <person name="Alves-Ferreira E."/>
            <person name="Grigg M."/>
            <person name="Lorenzi H."/>
            <person name="Galac M."/>
        </authorList>
    </citation>
    <scope>NUCLEOTIDE SEQUENCE [LARGE SCALE GENOMIC DNA]</scope>
    <source>
        <strain evidence="4 5">EAF2021</strain>
    </source>
</reference>
<dbReference type="InterPro" id="IPR050113">
    <property type="entry name" value="Ub_conjugating_enzyme"/>
</dbReference>
<gene>
    <name evidence="4" type="ORF">M9Y10_037915</name>
</gene>
<feature type="region of interest" description="Disordered" evidence="1">
    <location>
        <begin position="193"/>
        <end position="248"/>
    </location>
</feature>
<feature type="transmembrane region" description="Helical" evidence="2">
    <location>
        <begin position="371"/>
        <end position="402"/>
    </location>
</feature>
<evidence type="ECO:0000313" key="5">
    <source>
        <dbReference type="Proteomes" id="UP001470230"/>
    </source>
</evidence>
<dbReference type="SMART" id="SM00212">
    <property type="entry name" value="UBCc"/>
    <property type="match status" value="1"/>
</dbReference>
<dbReference type="EMBL" id="JAPFFF010000006">
    <property type="protein sequence ID" value="KAK8886882.1"/>
    <property type="molecule type" value="Genomic_DNA"/>
</dbReference>
<keyword evidence="2" id="KW-1133">Transmembrane helix</keyword>
<dbReference type="CDD" id="cd23799">
    <property type="entry name" value="UBCc_UBE2J"/>
    <property type="match status" value="1"/>
</dbReference>
<dbReference type="Gene3D" id="3.10.110.10">
    <property type="entry name" value="Ubiquitin Conjugating Enzyme"/>
    <property type="match status" value="1"/>
</dbReference>
<sequence length="403" mass="47112">MNQISEFFYFFLLRAFLAIKNHHYELMASNNNNPALKRLLTEYRNLERQPETEFVASPCQDDLFTWHFTIKGQKGTAFEGGLYHGKIVFPAQYPFAPPDIYFFTPNGRFETNTKICFSITSFHPDTWNPAWDVRTALLSIIAFMPTKSNGAIGGIDETDEVRRELAIKSREWKCEQCSLKIDPDDIPIIQNEIHSENNSDDDIVEPNAQKQSANDNNSIHEEESIGSINSKNSTDFNSITQGESGEDNIKETTDFIKTEINQDDYNEIEFINSERRIENNEISNTIENNDFDTFCEDLMNINVEELYNNIADDAQNHQDNNNFIEFPNAEAEQQNQQEDIQQRIPKHIEYYTLVKSARGNKSFLIYPYLDIPIVIIFCILSFYVYKFHSIYFLFFIFFFFFFF</sequence>
<keyword evidence="2" id="KW-0812">Transmembrane</keyword>
<feature type="domain" description="UBC core" evidence="3">
    <location>
        <begin position="34"/>
        <end position="183"/>
    </location>
</feature>
<keyword evidence="2" id="KW-0472">Membrane</keyword>
<dbReference type="Pfam" id="PF00179">
    <property type="entry name" value="UQ_con"/>
    <property type="match status" value="1"/>
</dbReference>
<dbReference type="InterPro" id="IPR016135">
    <property type="entry name" value="UBQ-conjugating_enzyme/RWD"/>
</dbReference>
<dbReference type="InterPro" id="IPR000608">
    <property type="entry name" value="UBC"/>
</dbReference>
<dbReference type="Proteomes" id="UP001470230">
    <property type="component" value="Unassembled WGS sequence"/>
</dbReference>
<dbReference type="PROSITE" id="PS50127">
    <property type="entry name" value="UBC_2"/>
    <property type="match status" value="1"/>
</dbReference>
<evidence type="ECO:0000313" key="4">
    <source>
        <dbReference type="EMBL" id="KAK8886882.1"/>
    </source>
</evidence>
<name>A0ABR2K6Y8_9EUKA</name>
<dbReference type="SUPFAM" id="SSF54495">
    <property type="entry name" value="UBC-like"/>
    <property type="match status" value="1"/>
</dbReference>
<evidence type="ECO:0000259" key="3">
    <source>
        <dbReference type="PROSITE" id="PS50127"/>
    </source>
</evidence>
<accession>A0ABR2K6Y8</accession>
<comment type="caution">
    <text evidence="4">The sequence shown here is derived from an EMBL/GenBank/DDBJ whole genome shotgun (WGS) entry which is preliminary data.</text>
</comment>
<dbReference type="PANTHER" id="PTHR24067">
    <property type="entry name" value="UBIQUITIN-CONJUGATING ENZYME E2"/>
    <property type="match status" value="1"/>
</dbReference>
<evidence type="ECO:0000256" key="1">
    <source>
        <dbReference type="SAM" id="MobiDB-lite"/>
    </source>
</evidence>
<keyword evidence="5" id="KW-1185">Reference proteome</keyword>
<proteinExistence type="predicted"/>